<accession>A0A2P1P948</accession>
<organism evidence="2 3">
    <name type="scientific">Candidatus Phycorickettsia trachydisci</name>
    <dbReference type="NCBI Taxonomy" id="2115978"/>
    <lineage>
        <taxon>Bacteria</taxon>
        <taxon>Pseudomonadati</taxon>
        <taxon>Pseudomonadota</taxon>
        <taxon>Alphaproteobacteria</taxon>
        <taxon>Rickettsiales</taxon>
        <taxon>Rickettsiaceae</taxon>
        <taxon>Candidatus Phycorickettsia</taxon>
    </lineage>
</organism>
<dbReference type="AlphaFoldDB" id="A0A2P1P948"/>
<dbReference type="Proteomes" id="UP000241762">
    <property type="component" value="Chromosome"/>
</dbReference>
<sequence length="488" mass="55722">MNFWFDIGLISKYGFTRYRKAKLLAKAVEKANKPDGCFHKSQYWLKIAEKLSADESVPTEYVKVRVMMKSLEKGYLNLVLNLYGQPELVPSKEMQKRIADLYQDLLLLHTGNPISLGSIERMHQLIDVISAFYIIRFANLEDNSQKSSKEYLKLLSLNNKRLNMEKPEAIDNMIDKIVNTKFDVPESAKDGLVNLVKLIPIQNIAEKYHQGFMPEVNIKKIFDKRYPFDYVKDDSSWDREINAWGILGGSQYLIDKQISQTIKTPILSKKPIKFRQIKEIYKKVLEFKTQGIDPNVVAIKLQIEVIYLRNDDILEIYNVISEECPEPDVLYSRSTKSLGLSQELVDYIKPTSPSGLSSPKNKVTPKHLEDFLISNSPKGYSSDDGQDICLNAKKSHRFKNDSLKRERDSSDNNSPIHNKSFTRMYASDEINDGSNTQHNNSPVKKSVSIKIDPVHGVGHMIYCSPASHKEPDALSILGASDDMSEEFL</sequence>
<dbReference type="RefSeq" id="WP_106874630.1">
    <property type="nucleotide sequence ID" value="NZ_CP027845.1"/>
</dbReference>
<dbReference type="EMBL" id="CP027845">
    <property type="protein sequence ID" value="AVP87784.1"/>
    <property type="molecule type" value="Genomic_DNA"/>
</dbReference>
<feature type="region of interest" description="Disordered" evidence="1">
    <location>
        <begin position="399"/>
        <end position="419"/>
    </location>
</feature>
<protein>
    <submittedName>
        <fullName evidence="2">Uncharacterized protein</fullName>
    </submittedName>
</protein>
<reference evidence="2 3" key="1">
    <citation type="submission" date="2018-03" db="EMBL/GenBank/DDBJ databases">
        <title>A gene transfer event suggests a long-term partnership between eustigmatophyte algae and a novel lineage of endosymbiotic bacteria.</title>
        <authorList>
            <person name="Yurchenko T."/>
            <person name="Sevcikova T."/>
            <person name="Pribyl P."/>
            <person name="El Karkouri K."/>
            <person name="Klimes V."/>
            <person name="Amaral R."/>
            <person name="Zbrankova V."/>
            <person name="Kim E."/>
            <person name="Raoult D."/>
            <person name="Santos L.M.A."/>
            <person name="Elias M."/>
        </authorList>
    </citation>
    <scope>NUCLEOTIDE SEQUENCE [LARGE SCALE GENOMIC DNA]</scope>
    <source>
        <strain evidence="2">CCALA 838</strain>
    </source>
</reference>
<evidence type="ECO:0000256" key="1">
    <source>
        <dbReference type="SAM" id="MobiDB-lite"/>
    </source>
</evidence>
<gene>
    <name evidence="2" type="ORF">phytr_8520</name>
</gene>
<proteinExistence type="predicted"/>
<evidence type="ECO:0000313" key="3">
    <source>
        <dbReference type="Proteomes" id="UP000241762"/>
    </source>
</evidence>
<feature type="compositionally biased region" description="Basic and acidic residues" evidence="1">
    <location>
        <begin position="399"/>
        <end position="410"/>
    </location>
</feature>
<name>A0A2P1P948_9RICK</name>
<keyword evidence="3" id="KW-1185">Reference proteome</keyword>
<evidence type="ECO:0000313" key="2">
    <source>
        <dbReference type="EMBL" id="AVP87784.1"/>
    </source>
</evidence>
<dbReference type="KEGG" id="ptc:phytr_8520"/>